<organism evidence="1">
    <name type="scientific">mine drainage metagenome</name>
    <dbReference type="NCBI Taxonomy" id="410659"/>
    <lineage>
        <taxon>unclassified sequences</taxon>
        <taxon>metagenomes</taxon>
        <taxon>ecological metagenomes</taxon>
    </lineage>
</organism>
<dbReference type="EMBL" id="MLJW01005478">
    <property type="protein sequence ID" value="OIQ68152.1"/>
    <property type="molecule type" value="Genomic_DNA"/>
</dbReference>
<name>A0A1J5PBP6_9ZZZZ</name>
<proteinExistence type="predicted"/>
<gene>
    <name evidence="1" type="ORF">GALL_502610</name>
</gene>
<sequence length="83" mass="8599">MFGSFGNQSAYLNAMRTAARSTTGPGRFTSNCKAMASSGWICSSSQFGGNAATSVSSNGADGAGLKRIAISVTRRVMCLPVRR</sequence>
<comment type="caution">
    <text evidence="1">The sequence shown here is derived from an EMBL/GenBank/DDBJ whole genome shotgun (WGS) entry which is preliminary data.</text>
</comment>
<evidence type="ECO:0000313" key="1">
    <source>
        <dbReference type="EMBL" id="OIQ68152.1"/>
    </source>
</evidence>
<protein>
    <submittedName>
        <fullName evidence="1">Uncharacterized protein</fullName>
    </submittedName>
</protein>
<dbReference type="AlphaFoldDB" id="A0A1J5PBP6"/>
<reference evidence="1" key="1">
    <citation type="submission" date="2016-10" db="EMBL/GenBank/DDBJ databases">
        <title>Sequence of Gallionella enrichment culture.</title>
        <authorList>
            <person name="Poehlein A."/>
            <person name="Muehling M."/>
            <person name="Daniel R."/>
        </authorList>
    </citation>
    <scope>NUCLEOTIDE SEQUENCE</scope>
</reference>
<accession>A0A1J5PBP6</accession>